<evidence type="ECO:0000313" key="4">
    <source>
        <dbReference type="Proteomes" id="UP001185012"/>
    </source>
</evidence>
<name>A0ABU1IM09_9BACL</name>
<dbReference type="EMBL" id="JAVDQG010000002">
    <property type="protein sequence ID" value="MDR6225189.1"/>
    <property type="molecule type" value="Genomic_DNA"/>
</dbReference>
<organism evidence="3 4">
    <name type="scientific">Desmospora profundinema</name>
    <dbReference type="NCBI Taxonomy" id="1571184"/>
    <lineage>
        <taxon>Bacteria</taxon>
        <taxon>Bacillati</taxon>
        <taxon>Bacillota</taxon>
        <taxon>Bacilli</taxon>
        <taxon>Bacillales</taxon>
        <taxon>Thermoactinomycetaceae</taxon>
        <taxon>Desmospora</taxon>
    </lineage>
</organism>
<comment type="similarity">
    <text evidence="1 2">Belongs to the UPF0473 family.</text>
</comment>
<reference evidence="3 4" key="1">
    <citation type="submission" date="2023-07" db="EMBL/GenBank/DDBJ databases">
        <title>Genomic Encyclopedia of Type Strains, Phase IV (KMG-IV): sequencing the most valuable type-strain genomes for metagenomic binning, comparative biology and taxonomic classification.</title>
        <authorList>
            <person name="Goeker M."/>
        </authorList>
    </citation>
    <scope>NUCLEOTIDE SEQUENCE [LARGE SCALE GENOMIC DNA]</scope>
    <source>
        <strain evidence="3 4">DSM 45903</strain>
    </source>
</reference>
<evidence type="ECO:0000256" key="1">
    <source>
        <dbReference type="ARBA" id="ARBA00008439"/>
    </source>
</evidence>
<dbReference type="PANTHER" id="PTHR40066">
    <property type="entry name" value="UPF0473 PROTEIN CBO2561/CLC_2432"/>
    <property type="match status" value="1"/>
</dbReference>
<dbReference type="InterPro" id="IPR009711">
    <property type="entry name" value="UPF0473"/>
</dbReference>
<dbReference type="Pfam" id="PF06949">
    <property type="entry name" value="DUF1292"/>
    <property type="match status" value="1"/>
</dbReference>
<dbReference type="Proteomes" id="UP001185012">
    <property type="component" value="Unassembled WGS sequence"/>
</dbReference>
<keyword evidence="4" id="KW-1185">Reference proteome</keyword>
<accession>A0ABU1IM09</accession>
<dbReference type="PANTHER" id="PTHR40066:SF1">
    <property type="entry name" value="UPF0473 PROTEIN CBO2561_CLC_2432"/>
    <property type="match status" value="1"/>
</dbReference>
<sequence length="107" mass="12452">MDDNGQHENMTETVLISNEDGQQETFEVLFRFEQDNGNKYILLTPLDETQGEGNENEEEAVEQEVYAFRYEGDGENINLIPIEDDGEWDMVEEVLRTLEDQLQDESM</sequence>
<dbReference type="HAMAP" id="MF_01448">
    <property type="entry name" value="UPF0473"/>
    <property type="match status" value="1"/>
</dbReference>
<evidence type="ECO:0000256" key="2">
    <source>
        <dbReference type="HAMAP-Rule" id="MF_01448"/>
    </source>
</evidence>
<evidence type="ECO:0000313" key="3">
    <source>
        <dbReference type="EMBL" id="MDR6225189.1"/>
    </source>
</evidence>
<gene>
    <name evidence="3" type="ORF">JOE21_001180</name>
</gene>
<protein>
    <recommendedName>
        <fullName evidence="2">UPF0473 protein JOE21_001180</fullName>
    </recommendedName>
</protein>
<dbReference type="RefSeq" id="WP_309863491.1">
    <property type="nucleotide sequence ID" value="NZ_JAVDQG010000002.1"/>
</dbReference>
<proteinExistence type="inferred from homology"/>
<comment type="caution">
    <text evidence="3">The sequence shown here is derived from an EMBL/GenBank/DDBJ whole genome shotgun (WGS) entry which is preliminary data.</text>
</comment>